<feature type="domain" description="AB hydrolase-1" evidence="2">
    <location>
        <begin position="66"/>
        <end position="318"/>
    </location>
</feature>
<dbReference type="KEGG" id="soe:110797843"/>
<protein>
    <submittedName>
        <fullName evidence="4">Uncharacterized protein LOC110797843</fullName>
    </submittedName>
</protein>
<dbReference type="InterPro" id="IPR000073">
    <property type="entry name" value="AB_hydrolase_1"/>
</dbReference>
<organism evidence="3 4">
    <name type="scientific">Spinacia oleracea</name>
    <name type="common">Spinach</name>
    <dbReference type="NCBI Taxonomy" id="3562"/>
    <lineage>
        <taxon>Eukaryota</taxon>
        <taxon>Viridiplantae</taxon>
        <taxon>Streptophyta</taxon>
        <taxon>Embryophyta</taxon>
        <taxon>Tracheophyta</taxon>
        <taxon>Spermatophyta</taxon>
        <taxon>Magnoliopsida</taxon>
        <taxon>eudicotyledons</taxon>
        <taxon>Gunneridae</taxon>
        <taxon>Pentapetalae</taxon>
        <taxon>Caryophyllales</taxon>
        <taxon>Chenopodiaceae</taxon>
        <taxon>Chenopodioideae</taxon>
        <taxon>Anserineae</taxon>
        <taxon>Spinacia</taxon>
    </lineage>
</organism>
<evidence type="ECO:0000313" key="4">
    <source>
        <dbReference type="RefSeq" id="XP_021858665.1"/>
    </source>
</evidence>
<dbReference type="OrthoDB" id="294702at2759"/>
<dbReference type="PANTHER" id="PTHR45763:SF21">
    <property type="entry name" value="ALPHA_BETA-HYDROLASES SUPERFAMILY PROTEIN"/>
    <property type="match status" value="1"/>
</dbReference>
<evidence type="ECO:0000256" key="1">
    <source>
        <dbReference type="SAM" id="SignalP"/>
    </source>
</evidence>
<evidence type="ECO:0000313" key="5">
    <source>
        <dbReference type="RefSeq" id="XP_056687210.1"/>
    </source>
</evidence>
<keyword evidence="3" id="KW-1185">Reference proteome</keyword>
<dbReference type="PANTHER" id="PTHR45763">
    <property type="entry name" value="HYDROLASE, ALPHA/BETA FOLD FAMILY PROTEIN, EXPRESSED-RELATED"/>
    <property type="match status" value="1"/>
</dbReference>
<sequence>MFGQIVVAFAAILLGCVYKAIKPPPPKICGSPGGPPVTSPRIKLADGRHLSYREAGVNKDEAKHKIIVIHGFASSKDLILPVSQELVEELKLYFLLFDRAGYGESDPYPKRSVKSEAYDIQELADALQLGSKFYVIGISMGGYPAYSCLKYIPQRLAGLSLVVPFVNYWWPGFPCSREVFKSLRLQDQWTFRVARYAPWLFYWWMTQKWFPSLSLLSGDPSVFSRQDLEIMKNMPQVPQDKSRQQGDYESLHRDIMVGFGTWEFGPLDLKNPFLENEGSVHIWQGYEDKVIPFQMNRFIKEKLQWIKYHEVPDGGHMFSSDQSMFETILRALLLG</sequence>
<dbReference type="AlphaFoldDB" id="A0A9R0J281"/>
<evidence type="ECO:0000313" key="3">
    <source>
        <dbReference type="Proteomes" id="UP000813463"/>
    </source>
</evidence>
<feature type="signal peptide" evidence="1">
    <location>
        <begin position="1"/>
        <end position="19"/>
    </location>
</feature>
<reference evidence="3" key="1">
    <citation type="journal article" date="2021" name="Nat. Commun.">
        <title>Genomic analyses provide insights into spinach domestication and the genetic basis of agronomic traits.</title>
        <authorList>
            <person name="Cai X."/>
            <person name="Sun X."/>
            <person name="Xu C."/>
            <person name="Sun H."/>
            <person name="Wang X."/>
            <person name="Ge C."/>
            <person name="Zhang Z."/>
            <person name="Wang Q."/>
            <person name="Fei Z."/>
            <person name="Jiao C."/>
            <person name="Wang Q."/>
        </authorList>
    </citation>
    <scope>NUCLEOTIDE SEQUENCE [LARGE SCALE GENOMIC DNA]</scope>
    <source>
        <strain evidence="3">cv. Varoflay</strain>
    </source>
</reference>
<dbReference type="FunFam" id="3.40.50.1820:FF:000270">
    <property type="entry name" value="Alpha/beta-Hydrolases superfamily protein"/>
    <property type="match status" value="1"/>
</dbReference>
<evidence type="ECO:0000259" key="2">
    <source>
        <dbReference type="Pfam" id="PF00561"/>
    </source>
</evidence>
<accession>A0A9R0J281</accession>
<dbReference type="Proteomes" id="UP000813463">
    <property type="component" value="Chromosome 6"/>
</dbReference>
<proteinExistence type="predicted"/>
<keyword evidence="1" id="KW-0732">Signal</keyword>
<gene>
    <name evidence="4 5" type="primary">LOC110797843</name>
</gene>
<dbReference type="Pfam" id="PF00561">
    <property type="entry name" value="Abhydrolase_1"/>
    <property type="match status" value="1"/>
</dbReference>
<dbReference type="GeneID" id="110797843"/>
<dbReference type="InterPro" id="IPR029058">
    <property type="entry name" value="AB_hydrolase_fold"/>
</dbReference>
<name>A0A9R0J281_SPIOL</name>
<feature type="chain" id="PRO_5040252071" evidence="1">
    <location>
        <begin position="20"/>
        <end position="335"/>
    </location>
</feature>
<dbReference type="Gene3D" id="3.40.50.1820">
    <property type="entry name" value="alpha/beta hydrolase"/>
    <property type="match status" value="1"/>
</dbReference>
<dbReference type="SUPFAM" id="SSF53474">
    <property type="entry name" value="alpha/beta-Hydrolases"/>
    <property type="match status" value="1"/>
</dbReference>
<dbReference type="RefSeq" id="XP_056687210.1">
    <property type="nucleotide sequence ID" value="XM_056831232.1"/>
</dbReference>
<reference evidence="4" key="2">
    <citation type="submission" date="2025-04" db="UniProtKB">
        <authorList>
            <consortium name="RefSeq"/>
        </authorList>
    </citation>
    <scope>IDENTIFICATION</scope>
    <source>
        <tissue evidence="5">Leaf</tissue>
    </source>
</reference>
<dbReference type="RefSeq" id="XP_021858665.1">
    <property type="nucleotide sequence ID" value="XM_022002973.1"/>
</dbReference>